<proteinExistence type="predicted"/>
<gene>
    <name evidence="2" type="primary">LOC111284747</name>
</gene>
<protein>
    <submittedName>
        <fullName evidence="2">Uncharacterized protein LOC111284747</fullName>
    </submittedName>
</protein>
<evidence type="ECO:0000313" key="1">
    <source>
        <dbReference type="Proteomes" id="UP000515121"/>
    </source>
</evidence>
<reference evidence="2" key="1">
    <citation type="submission" date="2025-08" db="UniProtKB">
        <authorList>
            <consortium name="RefSeq"/>
        </authorList>
    </citation>
    <scope>IDENTIFICATION</scope>
    <source>
        <tissue evidence="2">Fruit stalk</tissue>
    </source>
</reference>
<dbReference type="Proteomes" id="UP000515121">
    <property type="component" value="Unplaced"/>
</dbReference>
<sequence length="110" mass="12169">MPPVAKLKGEMIPYISIILLVFDNQFSSVQDHNTWQTSEGPEGSAIVCSFSFQTGYWLLENFQDELEITSKVLGRKGSYSGIIVLVRNKVTAELIAEGCHSLFGKNASKL</sequence>
<accession>A0A6P5XMI5</accession>
<organism evidence="1 2">
    <name type="scientific">Durio zibethinus</name>
    <name type="common">Durian</name>
    <dbReference type="NCBI Taxonomy" id="66656"/>
    <lineage>
        <taxon>Eukaryota</taxon>
        <taxon>Viridiplantae</taxon>
        <taxon>Streptophyta</taxon>
        <taxon>Embryophyta</taxon>
        <taxon>Tracheophyta</taxon>
        <taxon>Spermatophyta</taxon>
        <taxon>Magnoliopsida</taxon>
        <taxon>eudicotyledons</taxon>
        <taxon>Gunneridae</taxon>
        <taxon>Pentapetalae</taxon>
        <taxon>rosids</taxon>
        <taxon>malvids</taxon>
        <taxon>Malvales</taxon>
        <taxon>Malvaceae</taxon>
        <taxon>Helicteroideae</taxon>
        <taxon>Durio</taxon>
    </lineage>
</organism>
<dbReference type="AlphaFoldDB" id="A0A6P5XMI5"/>
<name>A0A6P5XMI5_DURZI</name>
<keyword evidence="1" id="KW-1185">Reference proteome</keyword>
<dbReference type="GeneID" id="111284747"/>
<dbReference type="KEGG" id="dzi:111284747"/>
<dbReference type="OrthoDB" id="46529at2759"/>
<dbReference type="RefSeq" id="XP_022729378.1">
    <property type="nucleotide sequence ID" value="XM_022873643.1"/>
</dbReference>
<evidence type="ECO:0000313" key="2">
    <source>
        <dbReference type="RefSeq" id="XP_022729378.1"/>
    </source>
</evidence>